<evidence type="ECO:0000256" key="1">
    <source>
        <dbReference type="ARBA" id="ARBA00004651"/>
    </source>
</evidence>
<keyword evidence="4" id="KW-1003">Cell membrane</keyword>
<dbReference type="GO" id="GO:0010043">
    <property type="term" value="P:response to zinc ion"/>
    <property type="evidence" value="ECO:0007669"/>
    <property type="project" value="TreeGrafter"/>
</dbReference>
<dbReference type="InterPro" id="IPR037294">
    <property type="entry name" value="ABC_BtuC-like"/>
</dbReference>
<evidence type="ECO:0000313" key="10">
    <source>
        <dbReference type="EMBL" id="EEI82199.1"/>
    </source>
</evidence>
<evidence type="ECO:0000256" key="5">
    <source>
        <dbReference type="ARBA" id="ARBA00022692"/>
    </source>
</evidence>
<keyword evidence="5 8" id="KW-0812">Transmembrane</keyword>
<feature type="transmembrane region" description="Helical" evidence="9">
    <location>
        <begin position="224"/>
        <end position="242"/>
    </location>
</feature>
<dbReference type="AlphaFoldDB" id="C2CJQ2"/>
<evidence type="ECO:0000256" key="8">
    <source>
        <dbReference type="RuleBase" id="RU003943"/>
    </source>
</evidence>
<dbReference type="EMBL" id="ACGC01000115">
    <property type="protein sequence ID" value="EEI82199.1"/>
    <property type="molecule type" value="Genomic_DNA"/>
</dbReference>
<keyword evidence="7 9" id="KW-0472">Membrane</keyword>
<evidence type="ECO:0000256" key="4">
    <source>
        <dbReference type="ARBA" id="ARBA00022475"/>
    </source>
</evidence>
<dbReference type="HOGENOM" id="CLU_028808_4_1_9"/>
<feature type="transmembrane region" description="Helical" evidence="9">
    <location>
        <begin position="198"/>
        <end position="218"/>
    </location>
</feature>
<evidence type="ECO:0000256" key="6">
    <source>
        <dbReference type="ARBA" id="ARBA00022989"/>
    </source>
</evidence>
<feature type="transmembrane region" description="Helical" evidence="9">
    <location>
        <begin position="173"/>
        <end position="191"/>
    </location>
</feature>
<evidence type="ECO:0000256" key="3">
    <source>
        <dbReference type="ARBA" id="ARBA00022448"/>
    </source>
</evidence>
<dbReference type="GO" id="GO:0055085">
    <property type="term" value="P:transmembrane transport"/>
    <property type="evidence" value="ECO:0007669"/>
    <property type="project" value="InterPro"/>
</dbReference>
<feature type="transmembrane region" description="Helical" evidence="9">
    <location>
        <begin position="59"/>
        <end position="78"/>
    </location>
</feature>
<evidence type="ECO:0000313" key="11">
    <source>
        <dbReference type="Proteomes" id="UP000003744"/>
    </source>
</evidence>
<dbReference type="Pfam" id="PF00950">
    <property type="entry name" value="ABC-3"/>
    <property type="match status" value="1"/>
</dbReference>
<keyword evidence="6 9" id="KW-1133">Transmembrane helix</keyword>
<organism evidence="10 11">
    <name type="scientific">Anaerococcus tetradius ATCC 35098</name>
    <dbReference type="NCBI Taxonomy" id="525255"/>
    <lineage>
        <taxon>Bacteria</taxon>
        <taxon>Bacillati</taxon>
        <taxon>Bacillota</taxon>
        <taxon>Tissierellia</taxon>
        <taxon>Tissierellales</taxon>
        <taxon>Peptoniphilaceae</taxon>
        <taxon>Anaerococcus</taxon>
    </lineage>
</organism>
<reference evidence="10 11" key="1">
    <citation type="submission" date="2009-01" db="EMBL/GenBank/DDBJ databases">
        <authorList>
            <person name="Qin X."/>
            <person name="Bachman B."/>
            <person name="Battles P."/>
            <person name="Bell A."/>
            <person name="Bess C."/>
            <person name="Bickham C."/>
            <person name="Chaboub L."/>
            <person name="Chen D."/>
            <person name="Coyle M."/>
            <person name="Deiros D.R."/>
            <person name="Dinh H."/>
            <person name="Forbes L."/>
            <person name="Fowler G."/>
            <person name="Francisco L."/>
            <person name="Fu Q."/>
            <person name="Gubbala S."/>
            <person name="Hale W."/>
            <person name="Han Y."/>
            <person name="Hemphill L."/>
            <person name="Highlander S.K."/>
            <person name="Hirani K."/>
            <person name="Hogues M."/>
            <person name="Jackson L."/>
            <person name="Jakkamsetti A."/>
            <person name="Javaid M."/>
            <person name="Jiang H."/>
            <person name="Korchina V."/>
            <person name="Kovar C."/>
            <person name="Lara F."/>
            <person name="Lee S."/>
            <person name="Mata R."/>
            <person name="Mathew T."/>
            <person name="Moen C."/>
            <person name="Morales K."/>
            <person name="Munidasa M."/>
            <person name="Nazareth L."/>
            <person name="Ngo R."/>
            <person name="Nguyen L."/>
            <person name="Okwuonu G."/>
            <person name="Ongeri F."/>
            <person name="Patil S."/>
            <person name="Petrosino J."/>
            <person name="Pham C."/>
            <person name="Pham P."/>
            <person name="Pu L.-L."/>
            <person name="Puazo M."/>
            <person name="Raj R."/>
            <person name="Reid J."/>
            <person name="Rouhana J."/>
            <person name="Saada N."/>
            <person name="Shang Y."/>
            <person name="Simmons D."/>
            <person name="Thornton R."/>
            <person name="Warren J."/>
            <person name="Weissenberger G."/>
            <person name="Zhang J."/>
            <person name="Zhang L."/>
            <person name="Zhou C."/>
            <person name="Zhu D."/>
            <person name="Muzny D."/>
            <person name="Worley K."/>
            <person name="Gibbs R."/>
        </authorList>
    </citation>
    <scope>NUCLEOTIDE SEQUENCE [LARGE SCALE GENOMIC DNA]</scope>
    <source>
        <strain evidence="10 11">ATCC 35098</strain>
    </source>
</reference>
<dbReference type="eggNOG" id="COG1108">
    <property type="taxonomic scope" value="Bacteria"/>
</dbReference>
<dbReference type="GO" id="GO:0043190">
    <property type="term" value="C:ATP-binding cassette (ABC) transporter complex"/>
    <property type="evidence" value="ECO:0007669"/>
    <property type="project" value="InterPro"/>
</dbReference>
<evidence type="ECO:0000256" key="9">
    <source>
        <dbReference type="SAM" id="Phobius"/>
    </source>
</evidence>
<feature type="transmembrane region" description="Helical" evidence="9">
    <location>
        <begin position="115"/>
        <end position="133"/>
    </location>
</feature>
<evidence type="ECO:0000256" key="2">
    <source>
        <dbReference type="ARBA" id="ARBA00008034"/>
    </source>
</evidence>
<feature type="transmembrane region" description="Helical" evidence="9">
    <location>
        <begin position="87"/>
        <end position="109"/>
    </location>
</feature>
<dbReference type="Gene3D" id="1.10.3470.10">
    <property type="entry name" value="ABC transporter involved in vitamin B12 uptake, BtuC"/>
    <property type="match status" value="1"/>
</dbReference>
<comment type="caution">
    <text evidence="10">The sequence shown here is derived from an EMBL/GenBank/DDBJ whole genome shotgun (WGS) entry which is preliminary data.</text>
</comment>
<proteinExistence type="inferred from homology"/>
<name>C2CJQ2_9FIRM</name>
<sequence length="261" mass="28607">MLTDAISHTVLLGIVLGFFITHDLSSPFLIIGASLMGIFTVFMIETIGKKKLSKYDDAIGMVFPFLFSLAVILISRYFRNVHLDTDVVLLGELLFSSIVKINILGFPIAKSLVEAISILFLVILFIGLFYKGLKISTFDPDFAKLVGIPTGLIFYMLMALTSLTAVISFNSLGAILVISCFIGPAACALLLSDSLLKALFLSALISIISPSLAFFLAMRLNVSISGMVSFFNLLLYFVLLLIKKYINLSKVKRMNYGKATN</sequence>
<dbReference type="Proteomes" id="UP000003744">
    <property type="component" value="Unassembled WGS sequence"/>
</dbReference>
<gene>
    <name evidence="10" type="ORF">HMPREF0077_1712</name>
</gene>
<protein>
    <submittedName>
        <fullName evidence="10">ABC 3 transport family protein</fullName>
    </submittedName>
</protein>
<feature type="transmembrane region" description="Helical" evidence="9">
    <location>
        <begin position="145"/>
        <end position="167"/>
    </location>
</feature>
<dbReference type="PANTHER" id="PTHR30477:SF8">
    <property type="entry name" value="METAL TRANSPORT SYSTEM MEMBRANE PROTEIN CT_070-RELATED"/>
    <property type="match status" value="1"/>
</dbReference>
<evidence type="ECO:0000256" key="7">
    <source>
        <dbReference type="ARBA" id="ARBA00023136"/>
    </source>
</evidence>
<comment type="subcellular location">
    <subcellularLocation>
        <location evidence="1 8">Cell membrane</location>
        <topology evidence="1 8">Multi-pass membrane protein</topology>
    </subcellularLocation>
</comment>
<feature type="transmembrane region" description="Helical" evidence="9">
    <location>
        <begin position="6"/>
        <end position="21"/>
    </location>
</feature>
<comment type="similarity">
    <text evidence="2 8">Belongs to the ABC-3 integral membrane protein family.</text>
</comment>
<dbReference type="InterPro" id="IPR001626">
    <property type="entry name" value="ABC_TroCD"/>
</dbReference>
<dbReference type="PANTHER" id="PTHR30477">
    <property type="entry name" value="ABC-TRANSPORTER METAL-BINDING PROTEIN"/>
    <property type="match status" value="1"/>
</dbReference>
<feature type="transmembrane region" description="Helical" evidence="9">
    <location>
        <begin position="28"/>
        <end position="47"/>
    </location>
</feature>
<keyword evidence="3 8" id="KW-0813">Transport</keyword>
<dbReference type="SUPFAM" id="SSF81345">
    <property type="entry name" value="ABC transporter involved in vitamin B12 uptake, BtuC"/>
    <property type="match status" value="1"/>
</dbReference>
<accession>C2CJQ2</accession>